<evidence type="ECO:0000313" key="2">
    <source>
        <dbReference type="Proteomes" id="UP001163828"/>
    </source>
</evidence>
<keyword evidence="2" id="KW-1185">Reference proteome</keyword>
<accession>A0ABQ8Q8H2</accession>
<gene>
    <name evidence="1" type="ORF">F5050DRAFT_422712</name>
</gene>
<evidence type="ECO:0000313" key="1">
    <source>
        <dbReference type="EMBL" id="KAJ3994776.1"/>
    </source>
</evidence>
<protein>
    <submittedName>
        <fullName evidence="1">Uncharacterized protein</fullName>
    </submittedName>
</protein>
<organism evidence="1 2">
    <name type="scientific">Lentinula boryana</name>
    <dbReference type="NCBI Taxonomy" id="40481"/>
    <lineage>
        <taxon>Eukaryota</taxon>
        <taxon>Fungi</taxon>
        <taxon>Dikarya</taxon>
        <taxon>Basidiomycota</taxon>
        <taxon>Agaricomycotina</taxon>
        <taxon>Agaricomycetes</taxon>
        <taxon>Agaricomycetidae</taxon>
        <taxon>Agaricales</taxon>
        <taxon>Marasmiineae</taxon>
        <taxon>Omphalotaceae</taxon>
        <taxon>Lentinula</taxon>
    </lineage>
</organism>
<proteinExistence type="predicted"/>
<comment type="caution">
    <text evidence="1">The sequence shown here is derived from an EMBL/GenBank/DDBJ whole genome shotgun (WGS) entry which is preliminary data.</text>
</comment>
<name>A0ABQ8Q8H2_9AGAR</name>
<sequence>MLLRFVRAGTRSFARRPLGHLPFIFHSFRNEKRVLSVFSSLRCIPRSYSTKTPSSTSTEVSFSPEKLLQALEMMADSSDSLPPIPPEQDQESFWRAYLLANQIIMYLAARPPTEAETFAAIFQSASVPEDSAVARGRAGVLKITEQIMKTMNGITPTSSLRSSHSEVFQAYEALQKVHDAYASPTKEDVNDLEKWSKFFVGLRTELVEFTLQVGTVVEGWESAEPQINQ</sequence>
<reference evidence="1" key="1">
    <citation type="submission" date="2022-08" db="EMBL/GenBank/DDBJ databases">
        <authorList>
            <consortium name="DOE Joint Genome Institute"/>
            <person name="Min B."/>
            <person name="Riley R."/>
            <person name="Sierra-Patev S."/>
            <person name="Naranjo-Ortiz M."/>
            <person name="Looney B."/>
            <person name="Konkel Z."/>
            <person name="Slot J.C."/>
            <person name="Sakamoto Y."/>
            <person name="Steenwyk J.L."/>
            <person name="Rokas A."/>
            <person name="Carro J."/>
            <person name="Camarero S."/>
            <person name="Ferreira P."/>
            <person name="Molpeceres G."/>
            <person name="Ruiz-Duenas F.J."/>
            <person name="Serrano A."/>
            <person name="Henrissat B."/>
            <person name="Drula E."/>
            <person name="Hughes K.W."/>
            <person name="Mata J.L."/>
            <person name="Ishikawa N.K."/>
            <person name="Vargas-Isla R."/>
            <person name="Ushijima S."/>
            <person name="Smith C.A."/>
            <person name="Ahrendt S."/>
            <person name="Andreopoulos W."/>
            <person name="He G."/>
            <person name="Labutti K."/>
            <person name="Lipzen A."/>
            <person name="Ng V."/>
            <person name="Sandor L."/>
            <person name="Barry K."/>
            <person name="Martinez A.T."/>
            <person name="Xiao Y."/>
            <person name="Gibbons J.G."/>
            <person name="Terashima K."/>
            <person name="Hibbett D.S."/>
            <person name="Grigoriev I.V."/>
        </authorList>
    </citation>
    <scope>NUCLEOTIDE SEQUENCE</scope>
    <source>
        <strain evidence="1">TFB10827</strain>
    </source>
</reference>
<dbReference type="Proteomes" id="UP001163828">
    <property type="component" value="Unassembled WGS sequence"/>
</dbReference>
<dbReference type="EMBL" id="MU790685">
    <property type="protein sequence ID" value="KAJ3994776.1"/>
    <property type="molecule type" value="Genomic_DNA"/>
</dbReference>